<dbReference type="RefSeq" id="WP_075767682.1">
    <property type="nucleotide sequence ID" value="NZ_MJIL01000096.1"/>
</dbReference>
<gene>
    <name evidence="1" type="ORF">BIT28_15190</name>
</gene>
<dbReference type="EMBL" id="MJIL01000096">
    <property type="protein sequence ID" value="OLQ70762.1"/>
    <property type="molecule type" value="Genomic_DNA"/>
</dbReference>
<dbReference type="STRING" id="1903952.BIT28_15190"/>
<dbReference type="AlphaFoldDB" id="A0A1Q9G8V6"/>
<reference evidence="1 2" key="1">
    <citation type="submission" date="2016-09" db="EMBL/GenBank/DDBJ databases">
        <title>Photobacterium proteolyticum sp. nov. a protease producing bacterium isolated from ocean sediments of Laizhou Bay.</title>
        <authorList>
            <person name="Li Y."/>
        </authorList>
    </citation>
    <scope>NUCLEOTIDE SEQUENCE [LARGE SCALE GENOMIC DNA]</scope>
    <source>
        <strain evidence="1 2">13-12</strain>
    </source>
</reference>
<evidence type="ECO:0000313" key="2">
    <source>
        <dbReference type="Proteomes" id="UP000186905"/>
    </source>
</evidence>
<keyword evidence="2" id="KW-1185">Reference proteome</keyword>
<name>A0A1Q9G8V6_9GAMM</name>
<dbReference type="Proteomes" id="UP000186905">
    <property type="component" value="Unassembled WGS sequence"/>
</dbReference>
<sequence length="128" mass="14363">MPLVRIKSLPFDHEVPVPQVISALSQAISDAANIEQQHIMVTWEYLAQSHYSHHGQVAANQPINTHPLLIDLIAPNFNTEKQIASMLELIAHTIAEQVPIAKNNIFINFTPAYSDGVYDEGHIVEWDM</sequence>
<organism evidence="1 2">
    <name type="scientific">Photobacterium proteolyticum</name>
    <dbReference type="NCBI Taxonomy" id="1903952"/>
    <lineage>
        <taxon>Bacteria</taxon>
        <taxon>Pseudomonadati</taxon>
        <taxon>Pseudomonadota</taxon>
        <taxon>Gammaproteobacteria</taxon>
        <taxon>Vibrionales</taxon>
        <taxon>Vibrionaceae</taxon>
        <taxon>Photobacterium</taxon>
    </lineage>
</organism>
<dbReference type="Gene3D" id="3.30.429.10">
    <property type="entry name" value="Macrophage Migration Inhibitory Factor"/>
    <property type="match status" value="1"/>
</dbReference>
<dbReference type="SUPFAM" id="SSF55331">
    <property type="entry name" value="Tautomerase/MIF"/>
    <property type="match status" value="1"/>
</dbReference>
<proteinExistence type="predicted"/>
<accession>A0A1Q9G8V6</accession>
<comment type="caution">
    <text evidence="1">The sequence shown here is derived from an EMBL/GenBank/DDBJ whole genome shotgun (WGS) entry which is preliminary data.</text>
</comment>
<dbReference type="InterPro" id="IPR014347">
    <property type="entry name" value="Tautomerase/MIF_sf"/>
</dbReference>
<evidence type="ECO:0000313" key="1">
    <source>
        <dbReference type="EMBL" id="OLQ70762.1"/>
    </source>
</evidence>
<evidence type="ECO:0008006" key="3">
    <source>
        <dbReference type="Google" id="ProtNLM"/>
    </source>
</evidence>
<protein>
    <recommendedName>
        <fullName evidence="3">4-oxalocrotonate tautomerase domain-containing protein</fullName>
    </recommendedName>
</protein>
<dbReference type="OrthoDB" id="5815263at2"/>